<dbReference type="PANTHER" id="PTHR34322">
    <property type="entry name" value="TRANSPOSASE, Y1_TNP DOMAIN-CONTAINING"/>
    <property type="match status" value="1"/>
</dbReference>
<dbReference type="InterPro" id="IPR002686">
    <property type="entry name" value="Transposase_17"/>
</dbReference>
<sequence length="254" mass="30449">MPRKPREKSRFGIYHVILRGVNKQIIFEENEDYLQFIRILKKYKEVCEFKLYAYCLMDNHVHLLMEQTTTDLGTIMKRIEVKFVKWYNRKYKRIGYLFQDRYKSEPINDEGYFRTVFRYIHQNPLHAGLETAVGTYRWSSYYDYAISQSSFVDIDKAINLFQSNEKCIEYLQYISDEKCMEYNSLSRLSDTEALKIIHKKTSCESASDFQHLDRTLRNQYLQKLHYSGISIRQLSRLTGISRTAINNAIRERTI</sequence>
<dbReference type="Pfam" id="PF01797">
    <property type="entry name" value="Y1_Tnp"/>
    <property type="match status" value="1"/>
</dbReference>
<dbReference type="InterPro" id="IPR036515">
    <property type="entry name" value="Transposase_17_sf"/>
</dbReference>
<organism evidence="2 3">
    <name type="scientific">Ruminococcus hominis</name>
    <dbReference type="NCBI Taxonomy" id="2763065"/>
    <lineage>
        <taxon>Bacteria</taxon>
        <taxon>Bacillati</taxon>
        <taxon>Bacillota</taxon>
        <taxon>Clostridia</taxon>
        <taxon>Eubacteriales</taxon>
        <taxon>Oscillospiraceae</taxon>
        <taxon>Ruminococcus</taxon>
    </lineage>
</organism>
<evidence type="ECO:0000313" key="3">
    <source>
        <dbReference type="Proteomes" id="UP000631576"/>
    </source>
</evidence>
<dbReference type="EMBL" id="JACOPE010000001">
    <property type="protein sequence ID" value="MBC5683567.1"/>
    <property type="molecule type" value="Genomic_DNA"/>
</dbReference>
<evidence type="ECO:0000259" key="1">
    <source>
        <dbReference type="SMART" id="SM01321"/>
    </source>
</evidence>
<name>A0ABR7G7Z0_9FIRM</name>
<proteinExistence type="predicted"/>
<dbReference type="SMART" id="SM01321">
    <property type="entry name" value="Y1_Tnp"/>
    <property type="match status" value="1"/>
</dbReference>
<feature type="domain" description="Transposase IS200-like" evidence="1">
    <location>
        <begin position="10"/>
        <end position="123"/>
    </location>
</feature>
<dbReference type="PANTHER" id="PTHR34322:SF2">
    <property type="entry name" value="TRANSPOSASE IS200-LIKE DOMAIN-CONTAINING PROTEIN"/>
    <property type="match status" value="1"/>
</dbReference>
<comment type="caution">
    <text evidence="2">The sequence shown here is derived from an EMBL/GenBank/DDBJ whole genome shotgun (WGS) entry which is preliminary data.</text>
</comment>
<protein>
    <submittedName>
        <fullName evidence="2">Transposase</fullName>
    </submittedName>
</protein>
<dbReference type="Proteomes" id="UP000631576">
    <property type="component" value="Unassembled WGS sequence"/>
</dbReference>
<dbReference type="SUPFAM" id="SSF143422">
    <property type="entry name" value="Transposase IS200-like"/>
    <property type="match status" value="1"/>
</dbReference>
<dbReference type="RefSeq" id="WP_186865031.1">
    <property type="nucleotide sequence ID" value="NZ_JACOPE010000001.1"/>
</dbReference>
<keyword evidence="3" id="KW-1185">Reference proteome</keyword>
<dbReference type="Gene3D" id="3.30.70.1290">
    <property type="entry name" value="Transposase IS200-like"/>
    <property type="match status" value="1"/>
</dbReference>
<evidence type="ECO:0000313" key="2">
    <source>
        <dbReference type="EMBL" id="MBC5683567.1"/>
    </source>
</evidence>
<gene>
    <name evidence="2" type="ORF">H8S40_08290</name>
</gene>
<reference evidence="2 3" key="1">
    <citation type="submission" date="2020-08" db="EMBL/GenBank/DDBJ databases">
        <title>Genome public.</title>
        <authorList>
            <person name="Liu C."/>
            <person name="Sun Q."/>
        </authorList>
    </citation>
    <scope>NUCLEOTIDE SEQUENCE [LARGE SCALE GENOMIC DNA]</scope>
    <source>
        <strain evidence="2 3">NSJ-13</strain>
    </source>
</reference>
<accession>A0ABR7G7Z0</accession>